<dbReference type="Proteomes" id="UP000030746">
    <property type="component" value="Unassembled WGS sequence"/>
</dbReference>
<dbReference type="PROSITE" id="PS00028">
    <property type="entry name" value="ZINC_FINGER_C2H2_1"/>
    <property type="match status" value="1"/>
</dbReference>
<dbReference type="GeneID" id="20244009"/>
<gene>
    <name evidence="3" type="ORF">LOTGIDRAFT_176798</name>
</gene>
<evidence type="ECO:0000256" key="1">
    <source>
        <dbReference type="PROSITE-ProRule" id="PRU00042"/>
    </source>
</evidence>
<name>V4A6U9_LOTGI</name>
<keyword evidence="1" id="KW-0863">Zinc-finger</keyword>
<dbReference type="AlphaFoldDB" id="V4A6U9"/>
<evidence type="ECO:0000313" key="3">
    <source>
        <dbReference type="EMBL" id="ESO90745.1"/>
    </source>
</evidence>
<dbReference type="KEGG" id="lgi:LOTGIDRAFT_176798"/>
<dbReference type="Gene3D" id="3.30.160.60">
    <property type="entry name" value="Classic Zinc Finger"/>
    <property type="match status" value="1"/>
</dbReference>
<dbReference type="HOGENOM" id="CLU_2029332_0_0_1"/>
<keyword evidence="1" id="KW-0479">Metal-binding</keyword>
<dbReference type="SUPFAM" id="SSF57667">
    <property type="entry name" value="beta-beta-alpha zinc fingers"/>
    <property type="match status" value="1"/>
</dbReference>
<keyword evidence="4" id="KW-1185">Reference proteome</keyword>
<protein>
    <recommendedName>
        <fullName evidence="2">C2H2-type domain-containing protein</fullName>
    </recommendedName>
</protein>
<feature type="domain" description="C2H2-type" evidence="2">
    <location>
        <begin position="8"/>
        <end position="39"/>
    </location>
</feature>
<dbReference type="EMBL" id="KB202338">
    <property type="protein sequence ID" value="ESO90745.1"/>
    <property type="molecule type" value="Genomic_DNA"/>
</dbReference>
<reference evidence="3 4" key="1">
    <citation type="journal article" date="2013" name="Nature">
        <title>Insights into bilaterian evolution from three spiralian genomes.</title>
        <authorList>
            <person name="Simakov O."/>
            <person name="Marletaz F."/>
            <person name="Cho S.J."/>
            <person name="Edsinger-Gonzales E."/>
            <person name="Havlak P."/>
            <person name="Hellsten U."/>
            <person name="Kuo D.H."/>
            <person name="Larsson T."/>
            <person name="Lv J."/>
            <person name="Arendt D."/>
            <person name="Savage R."/>
            <person name="Osoegawa K."/>
            <person name="de Jong P."/>
            <person name="Grimwood J."/>
            <person name="Chapman J.A."/>
            <person name="Shapiro H."/>
            <person name="Aerts A."/>
            <person name="Otillar R.P."/>
            <person name="Terry A.Y."/>
            <person name="Boore J.L."/>
            <person name="Grigoriev I.V."/>
            <person name="Lindberg D.R."/>
            <person name="Seaver E.C."/>
            <person name="Weisblat D.A."/>
            <person name="Putnam N.H."/>
            <person name="Rokhsar D.S."/>
        </authorList>
    </citation>
    <scope>NUCLEOTIDE SEQUENCE [LARGE SCALE GENOMIC DNA]</scope>
</reference>
<evidence type="ECO:0000259" key="2">
    <source>
        <dbReference type="PROSITE" id="PS50157"/>
    </source>
</evidence>
<dbReference type="InterPro" id="IPR013087">
    <property type="entry name" value="Znf_C2H2_type"/>
</dbReference>
<dbReference type="SMART" id="SM00355">
    <property type="entry name" value="ZnF_C2H2"/>
    <property type="match status" value="2"/>
</dbReference>
<feature type="domain" description="C2H2-type" evidence="2">
    <location>
        <begin position="97"/>
        <end position="122"/>
    </location>
</feature>
<dbReference type="CTD" id="20244009"/>
<proteinExistence type="predicted"/>
<evidence type="ECO:0000313" key="4">
    <source>
        <dbReference type="Proteomes" id="UP000030746"/>
    </source>
</evidence>
<accession>V4A6U9</accession>
<keyword evidence="1" id="KW-0862">Zinc</keyword>
<dbReference type="GO" id="GO:0008270">
    <property type="term" value="F:zinc ion binding"/>
    <property type="evidence" value="ECO:0007669"/>
    <property type="project" value="UniProtKB-KW"/>
</dbReference>
<organism evidence="3 4">
    <name type="scientific">Lottia gigantea</name>
    <name type="common">Giant owl limpet</name>
    <dbReference type="NCBI Taxonomy" id="225164"/>
    <lineage>
        <taxon>Eukaryota</taxon>
        <taxon>Metazoa</taxon>
        <taxon>Spiralia</taxon>
        <taxon>Lophotrochozoa</taxon>
        <taxon>Mollusca</taxon>
        <taxon>Gastropoda</taxon>
        <taxon>Patellogastropoda</taxon>
        <taxon>Lottioidea</taxon>
        <taxon>Lottiidae</taxon>
        <taxon>Lottia</taxon>
    </lineage>
</organism>
<sequence>MQKSPNVQKCTFCHKVFTCKTSLQKHLPKCKYQHSPLNKEDVEIIPKTEYLDENQILIVEMGEQTRDVTQLNDIKLENLETDIAEVSLPTTNTEELFVCSECNMAFMTLELAQDHILTSHSQ</sequence>
<dbReference type="RefSeq" id="XP_009058567.1">
    <property type="nucleotide sequence ID" value="XM_009060319.1"/>
</dbReference>
<dbReference type="InterPro" id="IPR036236">
    <property type="entry name" value="Znf_C2H2_sf"/>
</dbReference>
<dbReference type="PROSITE" id="PS50157">
    <property type="entry name" value="ZINC_FINGER_C2H2_2"/>
    <property type="match status" value="2"/>
</dbReference>